<dbReference type="Pfam" id="PF04773">
    <property type="entry name" value="FecR"/>
    <property type="match status" value="1"/>
</dbReference>
<dbReference type="PANTHER" id="PTHR30273:SF2">
    <property type="entry name" value="PROTEIN FECR"/>
    <property type="match status" value="1"/>
</dbReference>
<dbReference type="InterPro" id="IPR006860">
    <property type="entry name" value="FecR"/>
</dbReference>
<proteinExistence type="predicted"/>
<dbReference type="GO" id="GO:0016989">
    <property type="term" value="F:sigma factor antagonist activity"/>
    <property type="evidence" value="ECO:0007669"/>
    <property type="project" value="TreeGrafter"/>
</dbReference>
<dbReference type="EMBL" id="DPMF01000259">
    <property type="protein sequence ID" value="HCV81582.1"/>
    <property type="molecule type" value="Genomic_DNA"/>
</dbReference>
<keyword evidence="1" id="KW-1133">Transmembrane helix</keyword>
<dbReference type="FunFam" id="2.60.120.1440:FF:000001">
    <property type="entry name" value="Putative anti-sigma factor"/>
    <property type="match status" value="1"/>
</dbReference>
<evidence type="ECO:0000259" key="2">
    <source>
        <dbReference type="Pfam" id="PF04773"/>
    </source>
</evidence>
<evidence type="ECO:0000259" key="3">
    <source>
        <dbReference type="Pfam" id="PF16344"/>
    </source>
</evidence>
<name>A0A3D5J279_9FLAO</name>
<dbReference type="InterPro" id="IPR012373">
    <property type="entry name" value="Ferrdict_sens_TM"/>
</dbReference>
<dbReference type="PIRSF" id="PIRSF018266">
    <property type="entry name" value="FecR"/>
    <property type="match status" value="1"/>
</dbReference>
<dbReference type="Gene3D" id="3.55.50.30">
    <property type="match status" value="1"/>
</dbReference>
<evidence type="ECO:0000256" key="1">
    <source>
        <dbReference type="SAM" id="Phobius"/>
    </source>
</evidence>
<keyword evidence="1" id="KW-0472">Membrane</keyword>
<reference evidence="4 5" key="1">
    <citation type="journal article" date="2018" name="Nat. Biotechnol.">
        <title>A standardized bacterial taxonomy based on genome phylogeny substantially revises the tree of life.</title>
        <authorList>
            <person name="Parks D.H."/>
            <person name="Chuvochina M."/>
            <person name="Waite D.W."/>
            <person name="Rinke C."/>
            <person name="Skarshewski A."/>
            <person name="Chaumeil P.A."/>
            <person name="Hugenholtz P."/>
        </authorList>
    </citation>
    <scope>NUCLEOTIDE SEQUENCE [LARGE SCALE GENOMIC DNA]</scope>
    <source>
        <strain evidence="4">UBA9359</strain>
    </source>
</reference>
<organism evidence="4 5">
    <name type="scientific">Zunongwangia profunda</name>
    <dbReference type="NCBI Taxonomy" id="398743"/>
    <lineage>
        <taxon>Bacteria</taxon>
        <taxon>Pseudomonadati</taxon>
        <taxon>Bacteroidota</taxon>
        <taxon>Flavobacteriia</taxon>
        <taxon>Flavobacteriales</taxon>
        <taxon>Flavobacteriaceae</taxon>
        <taxon>Zunongwangia</taxon>
    </lineage>
</organism>
<evidence type="ECO:0000313" key="4">
    <source>
        <dbReference type="EMBL" id="HCV81582.1"/>
    </source>
</evidence>
<feature type="domain" description="Protein FecR C-terminal" evidence="3">
    <location>
        <begin position="306"/>
        <end position="375"/>
    </location>
</feature>
<protein>
    <submittedName>
        <fullName evidence="4">FecR family protein</fullName>
    </submittedName>
</protein>
<dbReference type="RefSeq" id="WP_049771438.1">
    <property type="nucleotide sequence ID" value="NZ_CAJXAW010000063.1"/>
</dbReference>
<gene>
    <name evidence="4" type="ORF">DGQ38_11095</name>
</gene>
<feature type="transmembrane region" description="Helical" evidence="1">
    <location>
        <begin position="80"/>
        <end position="98"/>
    </location>
</feature>
<dbReference type="PANTHER" id="PTHR30273">
    <property type="entry name" value="PERIPLASMIC SIGNAL SENSOR AND SIGMA FACTOR ACTIVATOR FECR-RELATED"/>
    <property type="match status" value="1"/>
</dbReference>
<dbReference type="Gene3D" id="2.60.120.1440">
    <property type="match status" value="1"/>
</dbReference>
<feature type="domain" description="FecR protein" evidence="2">
    <location>
        <begin position="167"/>
        <end position="262"/>
    </location>
</feature>
<sequence>MKDLIVKYLTNSINDKELHILYKWLQDENNKQLFKNYVKSNYQIDLLHLPDPEIAYEKMATKLNRPKTTKLIHLYHKNKWFFYTAAVFIVLVATTWFINTQNTPGNQIIPSQQPPITIQLHNGKEININENDNAIQVGRQKVAKHNSINNQLSYIGNKAGATTEYNTIKIPYGKKYKLVLADSTIVHLNSGASLKFPVAFNGRNRKVVLTGEAFFEVTKDSTKPFIVESNKIAVEVLGTKFNMSDYSSDTTSEVVLVEGAVKMQEKESVKDQILHPGEKGTFNQNSKTLQKEKVDTELYTSWIYGKLIFRNKSFDEIFKSLERKFNVEFVIENKPLEKSEFNATFDKDVSLEKMLFYFEKAYDIQYTVKNNKIIIK</sequence>
<dbReference type="Pfam" id="PF16344">
    <property type="entry name" value="FecR_C"/>
    <property type="match status" value="1"/>
</dbReference>
<keyword evidence="1" id="KW-0812">Transmembrane</keyword>
<comment type="caution">
    <text evidence="4">The sequence shown here is derived from an EMBL/GenBank/DDBJ whole genome shotgun (WGS) entry which is preliminary data.</text>
</comment>
<dbReference type="AlphaFoldDB" id="A0A3D5J279"/>
<dbReference type="Proteomes" id="UP000264330">
    <property type="component" value="Unassembled WGS sequence"/>
</dbReference>
<accession>A0A3D5J279</accession>
<evidence type="ECO:0000313" key="5">
    <source>
        <dbReference type="Proteomes" id="UP000264330"/>
    </source>
</evidence>
<dbReference type="InterPro" id="IPR032508">
    <property type="entry name" value="FecR_C"/>
</dbReference>